<dbReference type="AlphaFoldDB" id="J9GG87"/>
<dbReference type="Pfam" id="PF08889">
    <property type="entry name" value="WbqC"/>
    <property type="match status" value="1"/>
</dbReference>
<name>J9GG87_9ZZZZ</name>
<sequence>MLLLSTAYLAPVQYYAHLYAADEVWEDRYEHYVKQTFRNRCYIATPDGPLALTLPVVRNGATRTATRDIRLSDHGNWRHLHWNALVSAYENSPYFEYYADDFRPLYEKRFDFLVDFNEALQQIVLEELTLTPHIQQASAYYSKCTPEITDLRQLLHPKASTEADPLFQPQPYYQVFAERTGFLPNLSIADLLFNMGPESRLVLKKSLQETAPVIGSEVI</sequence>
<organism evidence="1">
    <name type="scientific">gut metagenome</name>
    <dbReference type="NCBI Taxonomy" id="749906"/>
    <lineage>
        <taxon>unclassified sequences</taxon>
        <taxon>metagenomes</taxon>
        <taxon>organismal metagenomes</taxon>
    </lineage>
</organism>
<accession>J9GG87</accession>
<dbReference type="InterPro" id="IPR014985">
    <property type="entry name" value="WbqC"/>
</dbReference>
<reference evidence="1" key="1">
    <citation type="journal article" date="2012" name="PLoS ONE">
        <title>Gene sets for utilization of primary and secondary nutrition supplies in the distal gut of endangered iberian lynx.</title>
        <authorList>
            <person name="Alcaide M."/>
            <person name="Messina E."/>
            <person name="Richter M."/>
            <person name="Bargiela R."/>
            <person name="Peplies J."/>
            <person name="Huws S.A."/>
            <person name="Newbold C.J."/>
            <person name="Golyshin P.N."/>
            <person name="Simon M.A."/>
            <person name="Lopez G."/>
            <person name="Yakimov M.M."/>
            <person name="Ferrer M."/>
        </authorList>
    </citation>
    <scope>NUCLEOTIDE SEQUENCE</scope>
</reference>
<evidence type="ECO:0000313" key="1">
    <source>
        <dbReference type="EMBL" id="EJW98359.1"/>
    </source>
</evidence>
<protein>
    <submittedName>
        <fullName evidence="1">WbqC-like family protein</fullName>
    </submittedName>
</protein>
<comment type="caution">
    <text evidence="1">The sequence shown here is derived from an EMBL/GenBank/DDBJ whole genome shotgun (WGS) entry which is preliminary data.</text>
</comment>
<proteinExistence type="predicted"/>
<dbReference type="EMBL" id="AMCI01004301">
    <property type="protein sequence ID" value="EJW98359.1"/>
    <property type="molecule type" value="Genomic_DNA"/>
</dbReference>
<gene>
    <name evidence="1" type="ORF">EVA_13534</name>
</gene>